<accession>A0A2T0QCV9</accession>
<dbReference type="PANTHER" id="PTHR43775:SF51">
    <property type="entry name" value="INACTIVE PHENOLPHTHIOCEROL SYNTHESIS POLYKETIDE SYNTHASE TYPE I PKS1-RELATED"/>
    <property type="match status" value="1"/>
</dbReference>
<feature type="region of interest" description="Disordered" evidence="7">
    <location>
        <begin position="2322"/>
        <end position="2344"/>
    </location>
</feature>
<dbReference type="Pfam" id="PF02801">
    <property type="entry name" value="Ketoacyl-synt_C"/>
    <property type="match status" value="1"/>
</dbReference>
<dbReference type="InterPro" id="IPR032821">
    <property type="entry name" value="PKS_assoc"/>
</dbReference>
<feature type="domain" description="Carrier" evidence="8">
    <location>
        <begin position="2242"/>
        <end position="2317"/>
    </location>
</feature>
<dbReference type="InterPro" id="IPR006162">
    <property type="entry name" value="Ppantetheine_attach_site"/>
</dbReference>
<dbReference type="InterPro" id="IPR036736">
    <property type="entry name" value="ACP-like_sf"/>
</dbReference>
<dbReference type="InterPro" id="IPR057326">
    <property type="entry name" value="KR_dom"/>
</dbReference>
<evidence type="ECO:0000313" key="12">
    <source>
        <dbReference type="Proteomes" id="UP000237846"/>
    </source>
</evidence>
<dbReference type="SMART" id="SM00822">
    <property type="entry name" value="PKS_KR"/>
    <property type="match status" value="1"/>
</dbReference>
<dbReference type="CDD" id="cd00833">
    <property type="entry name" value="PKS"/>
    <property type="match status" value="1"/>
</dbReference>
<dbReference type="Pfam" id="PF00550">
    <property type="entry name" value="PP-binding"/>
    <property type="match status" value="2"/>
</dbReference>
<dbReference type="GO" id="GO:0004312">
    <property type="term" value="F:fatty acid synthase activity"/>
    <property type="evidence" value="ECO:0007669"/>
    <property type="project" value="TreeGrafter"/>
</dbReference>
<evidence type="ECO:0000313" key="11">
    <source>
        <dbReference type="EMBL" id="PRY01738.1"/>
    </source>
</evidence>
<dbReference type="InterPro" id="IPR009081">
    <property type="entry name" value="PP-bd_ACP"/>
</dbReference>
<keyword evidence="2" id="KW-0597">Phosphoprotein</keyword>
<dbReference type="InterPro" id="IPR020841">
    <property type="entry name" value="PKS_Beta-ketoAc_synthase_dom"/>
</dbReference>
<dbReference type="InterPro" id="IPR050091">
    <property type="entry name" value="PKS_NRPS_Biosynth_Enz"/>
</dbReference>
<dbReference type="Pfam" id="PF08659">
    <property type="entry name" value="KR"/>
    <property type="match status" value="1"/>
</dbReference>
<feature type="compositionally biased region" description="Low complexity" evidence="7">
    <location>
        <begin position="2334"/>
        <end position="2343"/>
    </location>
</feature>
<dbReference type="InterPro" id="IPR036291">
    <property type="entry name" value="NAD(P)-bd_dom_sf"/>
</dbReference>
<keyword evidence="12" id="KW-1185">Reference proteome</keyword>
<comment type="caution">
    <text evidence="11">The sequence shown here is derived from an EMBL/GenBank/DDBJ whole genome shotgun (WGS) entry which is preliminary data.</text>
</comment>
<dbReference type="InterPro" id="IPR016035">
    <property type="entry name" value="Acyl_Trfase/lysoPLipase"/>
</dbReference>
<feature type="domain" description="Ketosynthase family 3 (KS3)" evidence="9">
    <location>
        <begin position="596"/>
        <end position="1021"/>
    </location>
</feature>
<dbReference type="InterPro" id="IPR049551">
    <property type="entry name" value="PKS_DH_C"/>
</dbReference>
<dbReference type="InterPro" id="IPR020806">
    <property type="entry name" value="PKS_PP-bd"/>
</dbReference>
<dbReference type="SUPFAM" id="SSF52151">
    <property type="entry name" value="FabD/lysophospholipase-like"/>
    <property type="match status" value="2"/>
</dbReference>
<dbReference type="RefSeq" id="WP_146159311.1">
    <property type="nucleotide sequence ID" value="NZ_PVZC01000001.1"/>
</dbReference>
<dbReference type="PROSITE" id="PS00012">
    <property type="entry name" value="PHOSPHOPANTETHEINE"/>
    <property type="match status" value="1"/>
</dbReference>
<evidence type="ECO:0000259" key="9">
    <source>
        <dbReference type="PROSITE" id="PS52004"/>
    </source>
</evidence>
<evidence type="ECO:0000259" key="10">
    <source>
        <dbReference type="PROSITE" id="PS52019"/>
    </source>
</evidence>
<dbReference type="Gene3D" id="3.40.50.720">
    <property type="entry name" value="NAD(P)-binding Rossmann-like Domain"/>
    <property type="match status" value="1"/>
</dbReference>
<dbReference type="Gene3D" id="3.40.47.10">
    <property type="match status" value="1"/>
</dbReference>
<dbReference type="InterPro" id="IPR020807">
    <property type="entry name" value="PKS_DH"/>
</dbReference>
<dbReference type="Pfam" id="PF21089">
    <property type="entry name" value="PKS_DH_N"/>
    <property type="match status" value="1"/>
</dbReference>
<dbReference type="Pfam" id="PF22953">
    <property type="entry name" value="SpnB_Rossmann"/>
    <property type="match status" value="1"/>
</dbReference>
<evidence type="ECO:0000256" key="2">
    <source>
        <dbReference type="ARBA" id="ARBA00022553"/>
    </source>
</evidence>
<dbReference type="Gene3D" id="3.10.129.110">
    <property type="entry name" value="Polyketide synthase dehydratase"/>
    <property type="match status" value="1"/>
</dbReference>
<feature type="active site" description="Proton donor; for dehydratase activity" evidence="6">
    <location>
        <position position="1696"/>
    </location>
</feature>
<dbReference type="Pfam" id="PF16197">
    <property type="entry name" value="KAsynt_C_assoc"/>
    <property type="match status" value="1"/>
</dbReference>
<dbReference type="FunFam" id="3.40.366.10:FF:000002">
    <property type="entry name" value="Probable polyketide synthase 2"/>
    <property type="match status" value="2"/>
</dbReference>
<dbReference type="SMART" id="SM00827">
    <property type="entry name" value="PKS_AT"/>
    <property type="match status" value="2"/>
</dbReference>
<dbReference type="SUPFAM" id="SSF47336">
    <property type="entry name" value="ACP-like"/>
    <property type="match status" value="2"/>
</dbReference>
<dbReference type="PROSITE" id="PS50075">
    <property type="entry name" value="CARRIER"/>
    <property type="match status" value="2"/>
</dbReference>
<dbReference type="InterPro" id="IPR001227">
    <property type="entry name" value="Ac_transferase_dom_sf"/>
</dbReference>
<dbReference type="SUPFAM" id="SSF55048">
    <property type="entry name" value="Probable ACP-binding domain of malonyl-CoA ACP transacylase"/>
    <property type="match status" value="2"/>
</dbReference>
<dbReference type="InterPro" id="IPR055123">
    <property type="entry name" value="SpnB-like_Rossmann"/>
</dbReference>
<keyword evidence="3 11" id="KW-0808">Transferase</keyword>
<evidence type="ECO:0000256" key="7">
    <source>
        <dbReference type="SAM" id="MobiDB-lite"/>
    </source>
</evidence>
<feature type="active site" description="Proton acceptor; for dehydratase activity" evidence="6">
    <location>
        <position position="1525"/>
    </location>
</feature>
<dbReference type="CDD" id="cd08956">
    <property type="entry name" value="KR_3_FAS_SDR_x"/>
    <property type="match status" value="1"/>
</dbReference>
<name>A0A2T0QCV9_9ACTN</name>
<feature type="domain" description="Carrier" evidence="8">
    <location>
        <begin position="503"/>
        <end position="578"/>
    </location>
</feature>
<dbReference type="FunFam" id="1.10.1200.10:FF:000007">
    <property type="entry name" value="Probable polyketide synthase pks17"/>
    <property type="match status" value="1"/>
</dbReference>
<dbReference type="InterPro" id="IPR049900">
    <property type="entry name" value="PKS_mFAS_DH"/>
</dbReference>
<dbReference type="InterPro" id="IPR014031">
    <property type="entry name" value="Ketoacyl_synth_C"/>
</dbReference>
<evidence type="ECO:0000256" key="3">
    <source>
        <dbReference type="ARBA" id="ARBA00022679"/>
    </source>
</evidence>
<evidence type="ECO:0000256" key="1">
    <source>
        <dbReference type="ARBA" id="ARBA00022450"/>
    </source>
</evidence>
<dbReference type="SMART" id="SM00825">
    <property type="entry name" value="PKS_KS"/>
    <property type="match status" value="1"/>
</dbReference>
<feature type="domain" description="PKS/mFAS DH" evidence="10">
    <location>
        <begin position="1494"/>
        <end position="1773"/>
    </location>
</feature>
<organism evidence="11 12">
    <name type="scientific">Allonocardiopsis opalescens</name>
    <dbReference type="NCBI Taxonomy" id="1144618"/>
    <lineage>
        <taxon>Bacteria</taxon>
        <taxon>Bacillati</taxon>
        <taxon>Actinomycetota</taxon>
        <taxon>Actinomycetes</taxon>
        <taxon>Streptosporangiales</taxon>
        <taxon>Allonocardiopsis</taxon>
    </lineage>
</organism>
<dbReference type="InterPro" id="IPR013968">
    <property type="entry name" value="PKS_KR"/>
</dbReference>
<dbReference type="SMART" id="SM00826">
    <property type="entry name" value="PKS_DH"/>
    <property type="match status" value="1"/>
</dbReference>
<dbReference type="InterPro" id="IPR014043">
    <property type="entry name" value="Acyl_transferase_dom"/>
</dbReference>
<dbReference type="Gene3D" id="1.10.1200.10">
    <property type="entry name" value="ACP-like"/>
    <property type="match status" value="2"/>
</dbReference>
<evidence type="ECO:0000256" key="6">
    <source>
        <dbReference type="PROSITE-ProRule" id="PRU01363"/>
    </source>
</evidence>
<dbReference type="Pfam" id="PF00109">
    <property type="entry name" value="ketoacyl-synt"/>
    <property type="match status" value="1"/>
</dbReference>
<dbReference type="SUPFAM" id="SSF53901">
    <property type="entry name" value="Thiolase-like"/>
    <property type="match status" value="1"/>
</dbReference>
<dbReference type="EMBL" id="PVZC01000001">
    <property type="protein sequence ID" value="PRY01738.1"/>
    <property type="molecule type" value="Genomic_DNA"/>
</dbReference>
<dbReference type="PROSITE" id="PS52004">
    <property type="entry name" value="KS3_2"/>
    <property type="match status" value="1"/>
</dbReference>
<dbReference type="InterPro" id="IPR016039">
    <property type="entry name" value="Thiolase-like"/>
</dbReference>
<dbReference type="SUPFAM" id="SSF51735">
    <property type="entry name" value="NAD(P)-binding Rossmann-fold domains"/>
    <property type="match status" value="2"/>
</dbReference>
<feature type="region of interest" description="N-terminal hotdog fold" evidence="6">
    <location>
        <begin position="1494"/>
        <end position="1620"/>
    </location>
</feature>
<dbReference type="InterPro" id="IPR018201">
    <property type="entry name" value="Ketoacyl_synth_AS"/>
</dbReference>
<keyword evidence="5" id="KW-0012">Acyltransferase</keyword>
<dbReference type="GO" id="GO:0006633">
    <property type="term" value="P:fatty acid biosynthetic process"/>
    <property type="evidence" value="ECO:0007669"/>
    <property type="project" value="InterPro"/>
</dbReference>
<reference evidence="11 12" key="1">
    <citation type="submission" date="2018-03" db="EMBL/GenBank/DDBJ databases">
        <title>Genomic Encyclopedia of Archaeal and Bacterial Type Strains, Phase II (KMG-II): from individual species to whole genera.</title>
        <authorList>
            <person name="Goeker M."/>
        </authorList>
    </citation>
    <scope>NUCLEOTIDE SEQUENCE [LARGE SCALE GENOMIC DNA]</scope>
    <source>
        <strain evidence="11 12">DSM 45601</strain>
    </source>
</reference>
<feature type="region of interest" description="C-terminal hotdog fold" evidence="6">
    <location>
        <begin position="1635"/>
        <end position="1773"/>
    </location>
</feature>
<dbReference type="Pfam" id="PF14765">
    <property type="entry name" value="PS-DH"/>
    <property type="match status" value="1"/>
</dbReference>
<dbReference type="OrthoDB" id="4537517at2"/>
<dbReference type="InterPro" id="IPR049552">
    <property type="entry name" value="PKS_DH_N"/>
</dbReference>
<dbReference type="FunFam" id="3.40.47.10:FF:000019">
    <property type="entry name" value="Polyketide synthase type I"/>
    <property type="match status" value="1"/>
</dbReference>
<dbReference type="GO" id="GO:0004315">
    <property type="term" value="F:3-oxoacyl-[acyl-carrier-protein] synthase activity"/>
    <property type="evidence" value="ECO:0007669"/>
    <property type="project" value="InterPro"/>
</dbReference>
<dbReference type="Gene3D" id="3.40.366.10">
    <property type="entry name" value="Malonyl-Coenzyme A Acyl Carrier Protein, domain 2"/>
    <property type="match status" value="2"/>
</dbReference>
<proteinExistence type="predicted"/>
<protein>
    <submittedName>
        <fullName evidence="11">Acyl transferase domain-containing protein</fullName>
    </submittedName>
</protein>
<evidence type="ECO:0000259" key="8">
    <source>
        <dbReference type="PROSITE" id="PS50075"/>
    </source>
</evidence>
<evidence type="ECO:0000256" key="4">
    <source>
        <dbReference type="ARBA" id="ARBA00023268"/>
    </source>
</evidence>
<dbReference type="SMART" id="SM00823">
    <property type="entry name" value="PKS_PP"/>
    <property type="match status" value="2"/>
</dbReference>
<gene>
    <name evidence="11" type="ORF">CLV72_101322</name>
</gene>
<keyword evidence="1" id="KW-0596">Phosphopantetheine</keyword>
<dbReference type="PANTHER" id="PTHR43775">
    <property type="entry name" value="FATTY ACID SYNTHASE"/>
    <property type="match status" value="1"/>
</dbReference>
<dbReference type="InterPro" id="IPR016036">
    <property type="entry name" value="Malonyl_transacylase_ACP-bd"/>
</dbReference>
<dbReference type="Pfam" id="PF00698">
    <property type="entry name" value="Acyl_transf_1"/>
    <property type="match status" value="2"/>
</dbReference>
<dbReference type="InterPro" id="IPR014030">
    <property type="entry name" value="Ketoacyl_synth_N"/>
</dbReference>
<sequence>MRGNDVRADSVPPAGDAPTALTPLSSIIRALPAWGGPSLPGVVPCVLSGASPGELRERAGRLREHIATAAGGPPAAVADTAHAVTSADDGRAHRAVVPAADRAGLLDGLSALAEGRDAAHILRGRAGTAPGAVFVFPGQGSQWPRMAADLLDSSPVYAAAIAACERELAPYADWSLTELLRGAPGSPALERADVVQPALFAVMVGLAALWEASGVRPRAVLGHSLGEVAAAYVSGALSLADATRVVALWSRAQATLAGRGDMAMVALDPERLAPVLERWSGRISLAAVNGPRSSVVSGDAGAVAEAVAALTAEGVTARVIPVGLAAHSPHIDALRERLAAELAPVEPRRPLLPYYSGLAGGLLDEPADAGYWTRNLRSTVRFADATRAALAAGERVFIEVSPHPVLTMAVEETAEATAAGDATALGTLRRRSAGGEQFLTALAAAHVQGVPVDWESAFAGRATRPVRVPAPAPAAGAAASPDSSPADALRERLAALPPAEADGLLVELVRTGLASVLGEAAAGELGADSAFRDLGLDSAGSVELRNRLRATTGLRLSATMVFDHPTPGALARLLRTELLGGAPAPAPVPARRAVAEEPVAVVGMACHFPGGVASPEDLWRLLIEERDAITPFPTNRGWDLDRLHHPDPDHPATTYVREGGFLHDADRFDNAFFGISPREALAMDPQQRLLLETTYHALEHARIDPGSLTATPTGVFVGGMATDYGPRLHEAPAELQGFVLTGTHNSVLSGRIAYAFGAEGPAVSVDTACSSSLVAMHLARQALRDGECGLALAGGVTVVPNPGIFVEFARQRGLAPDGRCKPFAAAADGTSWAEGVGMLVLERLSDARRNGHRVLALLTGSAINQDGTSNGLTAPNGPAQQRVIRAALDSAGLVPGDIDAVEAHGTGTRLGDPIEAQAILAAYGADRPAGRPLYLGSLKSNVGHTQAAAGVGGVIKMVQAMRHGVLPASLHIDAPSPHVDWHDGVRLLDRAHPWPATGRPRRAAVSGFGISGTNAHVIVEQAPEADREPPAAADPQAPQVPVPVPLSAKDPSALRAQAAGLAAHLRAHPDHRPADLALARGARAALQERAAVVAADRTELLRGLDALAAGGSDPAAVRTEQDPPGGLAFVFSGQGSQRPGMGRELYDAHPVYAAALDEVCAQLDPHLDRPLRPIMHAPDEHPDARLVHRTAYTQPALFAHQTALVSLLRHWGITPDQLVGHSVGEITAAHIAGALALPDAAALVAARGRLMDALPATGAMAAVALSPEDLAPHLAAHPGVSVAAVNGPAATVVSGDREAVRALADALKAQGHRTTALRTSHAFHSAHMDPVLDPLAAAVRGLRPGRPSVPVVSALTGREVGAELATPEYWVDQARNTVRFADAVAGLLAAGARTFLEVGPDAALSPMVGACLPEGVQAAVVAAQRRGRPEAGALAAALARLHTGGRDPDWAAVLAGRGARRVDLPGYPFQRRRFWAAPARSTDLAAAGLRGADHPLLSVSVPLPDGGLLLTGRLSAQAGGWLADHAVLGEVLLPGAAFAELAAAAGARTGCPRVAELTLAAPLTLPAGGAAAVQIAVAAPGADGARAFTVHSRPEDASDTDPGAWTRHAAGVLAPGADADAAETAAEQAWPPPDAAAVDLAGGYERLARLGYRYGPAFRGLRALWRRGPEILAEVALPEPVRAGAGLFSLHPALLDAALHALLLAGDAADDGVVLPFAWTDVRIWAPGAASARVRIAPAGPGAVSVLLSDAAGEPIASVAELALRPAARGARDLYALDWPEAAAPGGAAPVRLAVVGPRRAAAAVFGPGGPPADRHPSLAALAAAVAAGAPAPDVVIAPVAGAHGPLPGAVRSTLHEALGLVRSWALGAAPAGTRLVVATRGAVAAGPGEEVPDPAAAPVWGLLRTAQTEHPGRFGLVDLDGTDASARALPSALAGGEPQLALRNGRARVPRLSPVRGGGAAPVLDPDGTVLVTGGTGALGRLLAEHLARAHGVRRLLLVSRRGAQAPGAAAFAAELAALGAEASLAACDLGDRAELAALLAGVPAEHPLTAVVHAAGVVDDAVLTALTDEHADRVLRAKADAAVHLDELTAGADLAAFVLFSSVAGVLGSAGQGNYAAANAFLDALAHRRRASGRPAVSLAWGPWAEDGMAARLGGADRARLARGGLLPLAAEDGLALFDAALRQDLALAVPARIDPASVRTGGVEPPAVLRGLVPAPAAPPERAGRALVERPADPVELQRRLLELVREHTAAVLGHPSVRDVAARRPFTEIGFDSLTAIELRNRLNGATGLRLPATLLFDRPTPQAVAELLARELRPEPAAAPAGEAERRGPATAPAAAAGGLSDSIDAMDVDTLVHLALGGDDAGGPAGPGGPR</sequence>
<dbReference type="InterPro" id="IPR042104">
    <property type="entry name" value="PKS_dehydratase_sf"/>
</dbReference>
<dbReference type="SMART" id="SM01294">
    <property type="entry name" value="PKS_PP_betabranch"/>
    <property type="match status" value="1"/>
</dbReference>
<evidence type="ECO:0000256" key="5">
    <source>
        <dbReference type="ARBA" id="ARBA00023315"/>
    </source>
</evidence>
<keyword evidence="4" id="KW-0511">Multifunctional enzyme</keyword>
<dbReference type="PROSITE" id="PS52019">
    <property type="entry name" value="PKS_MFAS_DH"/>
    <property type="match status" value="1"/>
</dbReference>
<dbReference type="Gene3D" id="3.30.70.3290">
    <property type="match status" value="2"/>
</dbReference>
<dbReference type="GO" id="GO:0031177">
    <property type="term" value="F:phosphopantetheine binding"/>
    <property type="evidence" value="ECO:0007669"/>
    <property type="project" value="InterPro"/>
</dbReference>
<dbReference type="Proteomes" id="UP000237846">
    <property type="component" value="Unassembled WGS sequence"/>
</dbReference>
<dbReference type="PROSITE" id="PS00606">
    <property type="entry name" value="KS3_1"/>
    <property type="match status" value="1"/>
</dbReference>